<dbReference type="Gene3D" id="1.10.260.40">
    <property type="entry name" value="lambda repressor-like DNA-binding domains"/>
    <property type="match status" value="1"/>
</dbReference>
<dbReference type="AlphaFoldDB" id="A0A8I1M8S8"/>
<name>A0A8I1M8S8_9PROT</name>
<dbReference type="GO" id="GO:0003677">
    <property type="term" value="F:DNA binding"/>
    <property type="evidence" value="ECO:0007669"/>
    <property type="project" value="InterPro"/>
</dbReference>
<dbReference type="EMBL" id="JAEKJW010000002">
    <property type="protein sequence ID" value="MBN8196980.1"/>
    <property type="molecule type" value="Genomic_DNA"/>
</dbReference>
<gene>
    <name evidence="1" type="ORF">JF547_10950</name>
</gene>
<organism evidence="1 2">
    <name type="scientific">Thalassospira povalilytica</name>
    <dbReference type="NCBI Taxonomy" id="732237"/>
    <lineage>
        <taxon>Bacteria</taxon>
        <taxon>Pseudomonadati</taxon>
        <taxon>Pseudomonadota</taxon>
        <taxon>Alphaproteobacteria</taxon>
        <taxon>Rhodospirillales</taxon>
        <taxon>Thalassospiraceae</taxon>
        <taxon>Thalassospira</taxon>
    </lineage>
</organism>
<sequence>MTKHNNPTPLPVLDAEMGERIRQVVNLFDRKKDAAEIAGVIPEQLNRWCQAQSEPRFVGVSRMALIKGINLNWIATGKGKTDLSDDIHPTGSSVAPDTIHRDMLMAMISGFLAAEGIDNGAQIALDILKAHDEIVEKIEKNRHPIDSGYILAEAISTIIARHRSRDSATNSDSCP</sequence>
<evidence type="ECO:0000313" key="2">
    <source>
        <dbReference type="Proteomes" id="UP000664405"/>
    </source>
</evidence>
<protein>
    <submittedName>
        <fullName evidence="1">Uncharacterized protein</fullName>
    </submittedName>
</protein>
<dbReference type="RefSeq" id="WP_206927431.1">
    <property type="nucleotide sequence ID" value="NZ_JAEKJW010000002.1"/>
</dbReference>
<reference evidence="1" key="1">
    <citation type="submission" date="2020-12" db="EMBL/GenBank/DDBJ databases">
        <title>Oil enriched cultivation method for isolating marine PHA-producing bacteria.</title>
        <authorList>
            <person name="Zheng W."/>
            <person name="Yu S."/>
            <person name="Huang Y."/>
        </authorList>
    </citation>
    <scope>NUCLEOTIDE SEQUENCE</scope>
    <source>
        <strain evidence="1">SY-2-3</strain>
    </source>
</reference>
<dbReference type="Proteomes" id="UP000664405">
    <property type="component" value="Unassembled WGS sequence"/>
</dbReference>
<evidence type="ECO:0000313" key="1">
    <source>
        <dbReference type="EMBL" id="MBN8196980.1"/>
    </source>
</evidence>
<dbReference type="InterPro" id="IPR010982">
    <property type="entry name" value="Lambda_DNA-bd_dom_sf"/>
</dbReference>
<proteinExistence type="predicted"/>
<accession>A0A8I1M8S8</accession>
<comment type="caution">
    <text evidence="1">The sequence shown here is derived from an EMBL/GenBank/DDBJ whole genome shotgun (WGS) entry which is preliminary data.</text>
</comment>